<evidence type="ECO:0000259" key="6">
    <source>
        <dbReference type="Pfam" id="PF25967"/>
    </source>
</evidence>
<dbReference type="PANTHER" id="PTHR30158">
    <property type="entry name" value="ACRA/E-RELATED COMPONENT OF DRUG EFFLUX TRANSPORTER"/>
    <property type="match status" value="1"/>
</dbReference>
<name>A0A378JJ27_9GAMM</name>
<evidence type="ECO:0000259" key="4">
    <source>
        <dbReference type="Pfam" id="PF25917"/>
    </source>
</evidence>
<evidence type="ECO:0000313" key="7">
    <source>
        <dbReference type="EMBL" id="STX51164.1"/>
    </source>
</evidence>
<dbReference type="FunFam" id="2.40.420.20:FF:000001">
    <property type="entry name" value="Efflux RND transporter periplasmic adaptor subunit"/>
    <property type="match status" value="1"/>
</dbReference>
<reference evidence="7 8" key="1">
    <citation type="submission" date="2018-06" db="EMBL/GenBank/DDBJ databases">
        <authorList>
            <consortium name="Pathogen Informatics"/>
            <person name="Doyle S."/>
        </authorList>
    </citation>
    <scope>NUCLEOTIDE SEQUENCE [LARGE SCALE GENOMIC DNA]</scope>
    <source>
        <strain evidence="7 8">NCTC13316</strain>
    </source>
</reference>
<organism evidence="7 8">
    <name type="scientific">Legionella busanensis</name>
    <dbReference type="NCBI Taxonomy" id="190655"/>
    <lineage>
        <taxon>Bacteria</taxon>
        <taxon>Pseudomonadati</taxon>
        <taxon>Pseudomonadota</taxon>
        <taxon>Gammaproteobacteria</taxon>
        <taxon>Legionellales</taxon>
        <taxon>Legionellaceae</taxon>
        <taxon>Legionella</taxon>
    </lineage>
</organism>
<evidence type="ECO:0000259" key="5">
    <source>
        <dbReference type="Pfam" id="PF25944"/>
    </source>
</evidence>
<dbReference type="Pfam" id="PF25876">
    <property type="entry name" value="HH_MFP_RND"/>
    <property type="match status" value="1"/>
</dbReference>
<dbReference type="Gene3D" id="2.40.420.20">
    <property type="match status" value="1"/>
</dbReference>
<dbReference type="OrthoDB" id="9783047at2"/>
<dbReference type="Pfam" id="PF25967">
    <property type="entry name" value="RND-MFP_C"/>
    <property type="match status" value="1"/>
</dbReference>
<dbReference type="RefSeq" id="WP_160116164.1">
    <property type="nucleotide sequence ID" value="NZ_CAAAHP010000001.1"/>
</dbReference>
<dbReference type="Proteomes" id="UP000254794">
    <property type="component" value="Unassembled WGS sequence"/>
</dbReference>
<accession>A0A378JJ27</accession>
<dbReference type="AlphaFoldDB" id="A0A378JJ27"/>
<feature type="domain" description="Multidrug resistance protein MdtA-like alpha-helical hairpin" evidence="3">
    <location>
        <begin position="106"/>
        <end position="174"/>
    </location>
</feature>
<dbReference type="InterPro" id="IPR058624">
    <property type="entry name" value="MdtA-like_HH"/>
</dbReference>
<sequence>MIDRVQIEWRFRRLAEIALLFIVITSCSDQKSSSVQPKLQVPVKEIKTSFIPIFKEYIGLTQSISSVDIRARVEGFLIKMNFVEGAIVKKNQLLFVIDPKPFEAQLNLAQGQLSRSIAEKEFQQLEFLRLKALVAKGDIAKARFDQVTALYREAIAQVDIQTAQVEQAKINLSYCSMYSPIDGIISHKYVDVGNLVGAGEKTLLANVVQLNPIYVEFNPSTSDFTELLKYRSNMPFKVEITLPNDKNTRFYGKVDLINNQVNVSTATILMRALIDNPKNLLLPGIYVDVKLILTNKSPAILVPIAAVMQNQEMRSVYIVTTNNKVQAKTVTVSGQIDENYIIISGLKDGDKVILSGLQKLQPGMEVIPQLVNMNST</sequence>
<dbReference type="InterPro" id="IPR058626">
    <property type="entry name" value="MdtA-like_b-barrel"/>
</dbReference>
<protein>
    <submittedName>
        <fullName evidence="7">HlyD family secretion protein</fullName>
    </submittedName>
</protein>
<dbReference type="GO" id="GO:0005886">
    <property type="term" value="C:plasma membrane"/>
    <property type="evidence" value="ECO:0007669"/>
    <property type="project" value="UniProtKB-SubCell"/>
</dbReference>
<keyword evidence="8" id="KW-1185">Reference proteome</keyword>
<dbReference type="Gene3D" id="2.40.30.170">
    <property type="match status" value="1"/>
</dbReference>
<dbReference type="Pfam" id="PF25944">
    <property type="entry name" value="Beta-barrel_RND"/>
    <property type="match status" value="1"/>
</dbReference>
<dbReference type="NCBIfam" id="TIGR01730">
    <property type="entry name" value="RND_mfp"/>
    <property type="match status" value="1"/>
</dbReference>
<feature type="domain" description="Multidrug resistance protein MdtA-like C-terminal permuted SH3" evidence="6">
    <location>
        <begin position="299"/>
        <end position="359"/>
    </location>
</feature>
<dbReference type="EMBL" id="UGOD01000001">
    <property type="protein sequence ID" value="STX51164.1"/>
    <property type="molecule type" value="Genomic_DNA"/>
</dbReference>
<comment type="similarity">
    <text evidence="2">Belongs to the membrane fusion protein (MFP) (TC 8.A.1) family.</text>
</comment>
<feature type="domain" description="Multidrug resistance protein MdtA-like barrel-sandwich hybrid" evidence="4">
    <location>
        <begin position="66"/>
        <end position="205"/>
    </location>
</feature>
<dbReference type="SUPFAM" id="SSF111369">
    <property type="entry name" value="HlyD-like secretion proteins"/>
    <property type="match status" value="1"/>
</dbReference>
<dbReference type="InterPro" id="IPR006143">
    <property type="entry name" value="RND_pump_MFP"/>
</dbReference>
<evidence type="ECO:0000259" key="3">
    <source>
        <dbReference type="Pfam" id="PF25876"/>
    </source>
</evidence>
<dbReference type="InterPro" id="IPR058627">
    <property type="entry name" value="MdtA-like_C"/>
</dbReference>
<evidence type="ECO:0000256" key="2">
    <source>
        <dbReference type="ARBA" id="ARBA00009477"/>
    </source>
</evidence>
<evidence type="ECO:0000313" key="8">
    <source>
        <dbReference type="Proteomes" id="UP000254794"/>
    </source>
</evidence>
<evidence type="ECO:0000256" key="1">
    <source>
        <dbReference type="ARBA" id="ARBA00004519"/>
    </source>
</evidence>
<dbReference type="GO" id="GO:0022857">
    <property type="term" value="F:transmembrane transporter activity"/>
    <property type="evidence" value="ECO:0007669"/>
    <property type="project" value="InterPro"/>
</dbReference>
<dbReference type="Pfam" id="PF25917">
    <property type="entry name" value="BSH_RND"/>
    <property type="match status" value="1"/>
</dbReference>
<proteinExistence type="inferred from homology"/>
<dbReference type="PROSITE" id="PS51257">
    <property type="entry name" value="PROKAR_LIPOPROTEIN"/>
    <property type="match status" value="1"/>
</dbReference>
<dbReference type="InterPro" id="IPR058625">
    <property type="entry name" value="MdtA-like_BSH"/>
</dbReference>
<comment type="subcellular location">
    <subcellularLocation>
        <location evidence="1">Cell inner membrane</location>
        <topology evidence="1">Lipid-anchor</topology>
    </subcellularLocation>
</comment>
<dbReference type="Gene3D" id="2.40.50.100">
    <property type="match status" value="1"/>
</dbReference>
<dbReference type="GO" id="GO:0046677">
    <property type="term" value="P:response to antibiotic"/>
    <property type="evidence" value="ECO:0007669"/>
    <property type="project" value="TreeGrafter"/>
</dbReference>
<dbReference type="Gene3D" id="1.10.287.470">
    <property type="entry name" value="Helix hairpin bin"/>
    <property type="match status" value="1"/>
</dbReference>
<gene>
    <name evidence="7" type="primary">mdtE_2</name>
    <name evidence="7" type="ORF">NCTC13316_01256</name>
</gene>
<feature type="domain" description="Multidrug resistance protein MdtA-like beta-barrel" evidence="5">
    <location>
        <begin position="212"/>
        <end position="293"/>
    </location>
</feature>